<name>A0A8S3QM12_MYTED</name>
<dbReference type="Pfam" id="PF22938">
    <property type="entry name" value="Integrase_p58_C"/>
    <property type="match status" value="1"/>
</dbReference>
<dbReference type="GO" id="GO:0004190">
    <property type="term" value="F:aspartic-type endopeptidase activity"/>
    <property type="evidence" value="ECO:0007669"/>
    <property type="project" value="InterPro"/>
</dbReference>
<dbReference type="InterPro" id="IPR041588">
    <property type="entry name" value="Integrase_H2C2"/>
</dbReference>
<dbReference type="FunFam" id="3.30.420.10:FF:000032">
    <property type="entry name" value="Retrovirus-related Pol polyprotein from transposon 297-like Protein"/>
    <property type="match status" value="1"/>
</dbReference>
<keyword evidence="10" id="KW-0511">Multifunctional enzyme</keyword>
<dbReference type="Gene3D" id="2.40.70.10">
    <property type="entry name" value="Acid Proteases"/>
    <property type="match status" value="1"/>
</dbReference>
<accession>A0A8S3QM12</accession>
<keyword evidence="7" id="KW-0694">RNA-binding</keyword>
<dbReference type="GO" id="GO:0015074">
    <property type="term" value="P:DNA integration"/>
    <property type="evidence" value="ECO:0007669"/>
    <property type="project" value="UniProtKB-KW"/>
</dbReference>
<evidence type="ECO:0000256" key="11">
    <source>
        <dbReference type="SAM" id="MobiDB-lite"/>
    </source>
</evidence>
<dbReference type="EMBL" id="CAJPWZ010000656">
    <property type="protein sequence ID" value="CAG2197901.1"/>
    <property type="molecule type" value="Genomic_DNA"/>
</dbReference>
<dbReference type="InterPro" id="IPR001969">
    <property type="entry name" value="Aspartic_peptidase_AS"/>
</dbReference>
<evidence type="ECO:0000256" key="2">
    <source>
        <dbReference type="ARBA" id="ARBA00022695"/>
    </source>
</evidence>
<dbReference type="Gene3D" id="3.30.420.10">
    <property type="entry name" value="Ribonuclease H-like superfamily/Ribonuclease H"/>
    <property type="match status" value="1"/>
</dbReference>
<dbReference type="PROSITE" id="PS50175">
    <property type="entry name" value="ASP_PROT_RETROV"/>
    <property type="match status" value="1"/>
</dbReference>
<feature type="compositionally biased region" description="Polar residues" evidence="11">
    <location>
        <begin position="157"/>
        <end position="170"/>
    </location>
</feature>
<evidence type="ECO:0000313" key="15">
    <source>
        <dbReference type="Proteomes" id="UP000683360"/>
    </source>
</evidence>
<dbReference type="FunFam" id="3.10.20.370:FF:000001">
    <property type="entry name" value="Retrovirus-related Pol polyprotein from transposon 17.6-like protein"/>
    <property type="match status" value="1"/>
</dbReference>
<dbReference type="InterPro" id="IPR036397">
    <property type="entry name" value="RNaseH_sf"/>
</dbReference>
<keyword evidence="3" id="KW-0540">Nuclease</keyword>
<evidence type="ECO:0000256" key="7">
    <source>
        <dbReference type="ARBA" id="ARBA00022884"/>
    </source>
</evidence>
<evidence type="ECO:0000259" key="12">
    <source>
        <dbReference type="PROSITE" id="PS50175"/>
    </source>
</evidence>
<evidence type="ECO:0000256" key="3">
    <source>
        <dbReference type="ARBA" id="ARBA00022722"/>
    </source>
</evidence>
<proteinExistence type="predicted"/>
<keyword evidence="2" id="KW-0548">Nucleotidyltransferase</keyword>
<evidence type="ECO:0000256" key="5">
    <source>
        <dbReference type="ARBA" id="ARBA00022801"/>
    </source>
</evidence>
<dbReference type="GO" id="GO:0003964">
    <property type="term" value="F:RNA-directed DNA polymerase activity"/>
    <property type="evidence" value="ECO:0007669"/>
    <property type="project" value="UniProtKB-KW"/>
</dbReference>
<dbReference type="InterPro" id="IPR043502">
    <property type="entry name" value="DNA/RNA_pol_sf"/>
</dbReference>
<dbReference type="InterPro" id="IPR021109">
    <property type="entry name" value="Peptidase_aspartic_dom_sf"/>
</dbReference>
<reference evidence="14" key="1">
    <citation type="submission" date="2021-03" db="EMBL/GenBank/DDBJ databases">
        <authorList>
            <person name="Bekaert M."/>
        </authorList>
    </citation>
    <scope>NUCLEOTIDE SEQUENCE</scope>
</reference>
<organism evidence="14 15">
    <name type="scientific">Mytilus edulis</name>
    <name type="common">Blue mussel</name>
    <dbReference type="NCBI Taxonomy" id="6550"/>
    <lineage>
        <taxon>Eukaryota</taxon>
        <taxon>Metazoa</taxon>
        <taxon>Spiralia</taxon>
        <taxon>Lophotrochozoa</taxon>
        <taxon>Mollusca</taxon>
        <taxon>Bivalvia</taxon>
        <taxon>Autobranchia</taxon>
        <taxon>Pteriomorphia</taxon>
        <taxon>Mytilida</taxon>
        <taxon>Mytiloidea</taxon>
        <taxon>Mytilidae</taxon>
        <taxon>Mytilinae</taxon>
        <taxon>Mytilus</taxon>
    </lineage>
</organism>
<sequence>MDDSGEVIIAINHSFQEENDGEITIPLNEQKVDSVDYAEQTISHDKEQNLFMNELRNLKSLFHNQLGEITHEFSNCQKEVIIAVNQIKRDFQEEISCIKDRISKIEDAVYENKRNISTNYKMIEQNKDLVNHNNHMSDIVNTENKSKGDGQAVPDEANQTSQNTEKQQQNTDDIYSFNKDKMYNINQNYAVLDRPKVPRLTNSHTHLPKSRKPVEVGLRGRSQAGTEWPKSIKINESLANNEGLFVRAKINNKCLAFLVDTGANVTILSKKFINEINPSLLPIINPVNINLITATGDSTPFIGQIDVEICLGNYIYHHNVLVADISNEGIIGMDFLVTHDCDVLLSQNKLKIKGEIIQCYHYASSAKSCYRVAIQETVDVPPNSEMIVSGESDEPIFRGLAGLIEPNEKFVEKNGLLVARSIVHPEMYNIPLRIINMNKEPCTLYKGTIIATCNKVDEEDIQTSEFVNSVAGGQAIVNKGRQLPDYLHEVFESNQANLDKDQKEKFRDLLIEYSDIFSKSSEDIGLTDLVEHTINTGNNPPVRQRPRRIPLARMKDAEAEIQKMVKQDIIEPSTSPWELQYSSREEVTEKNQKFVWTEECQQSFEELKTTLISAPILAYPTREDLFILDTDASNVGMGAVLSQLQDGVEKVICYFSKTFSRSERKYCVTRRELLAVVASIKHFHHYLYGKYFKVRSDHGALSWLFNFKNPEGQLARWFEVLASYDFKIEHRAGRSHNNADALSRRPCYNKECPHCARAEINYELVPTHKNVLTVEKCNDNVTIRESCRNVQDVSVKQSVTTTSISCKNEDWPNMTSDETCHKVKSHVIHNEFRSKGPDINPDVLPVQSEIVRVCTRSKDYGCSQNEKDDPVKEINFENVSESQLSDDVISIIIQWKIDEVKPIWADVSHMSPEVKFYWSRLNSLILVNGILYRKWESYNGKHYDLHIVLPANFKRFVLNQVHNTVTGGHLGVRKTLSKIKQRYFWYKMRQDVKFWCTKCDICASKKAPCKKPKAPMKQYLVGAPWERMAIDILGPLPISVNNNRYLMVVQDYFSKWTEAIPIPDTEAVTVAKKFVERIVTIFGVPLSIHSDQGSNFESNVFKEMCIILGIHKTRTTPFRPKSDGMVEKSNSTIETMLSAFVSKHQRDWDEYIYLLMLAYRSSEHESLGTSPCSMLFGREVNLPVDLILGRPETEKSPLHLKTVYAYELSQKLEVIHKLKLSSDRMKRNYDVGTKMQTFDVGDPVWLHNPRRVKGLCPKLQNNWEGPYIVVNKLNDVIYRIQKGPKMKPKVVHQDRLKPYLGENVPVWFN</sequence>
<evidence type="ECO:0000256" key="4">
    <source>
        <dbReference type="ARBA" id="ARBA00022759"/>
    </source>
</evidence>
<keyword evidence="5" id="KW-0378">Hydrolase</keyword>
<dbReference type="InterPro" id="IPR012337">
    <property type="entry name" value="RNaseH-like_sf"/>
</dbReference>
<dbReference type="SUPFAM" id="SSF50630">
    <property type="entry name" value="Acid proteases"/>
    <property type="match status" value="1"/>
</dbReference>
<dbReference type="PANTHER" id="PTHR37984:SF5">
    <property type="entry name" value="PROTEIN NYNRIN-LIKE"/>
    <property type="match status" value="1"/>
</dbReference>
<keyword evidence="15" id="KW-1185">Reference proteome</keyword>
<keyword evidence="8" id="KW-0229">DNA integration</keyword>
<dbReference type="InterPro" id="IPR054465">
    <property type="entry name" value="Integrase_p58-like_C"/>
</dbReference>
<evidence type="ECO:0000256" key="9">
    <source>
        <dbReference type="ARBA" id="ARBA00022918"/>
    </source>
</evidence>
<dbReference type="Gene3D" id="1.10.340.70">
    <property type="match status" value="1"/>
</dbReference>
<feature type="domain" description="Peptidase A2" evidence="12">
    <location>
        <begin position="255"/>
        <end position="335"/>
    </location>
</feature>
<dbReference type="CDD" id="cd00303">
    <property type="entry name" value="retropepsin_like"/>
    <property type="match status" value="1"/>
</dbReference>
<keyword evidence="4" id="KW-0255">Endonuclease</keyword>
<dbReference type="InterPro" id="IPR050951">
    <property type="entry name" value="Retrovirus_Pol_polyprotein"/>
</dbReference>
<dbReference type="OrthoDB" id="10051637at2759"/>
<dbReference type="PROSITE" id="PS50994">
    <property type="entry name" value="INTEGRASE"/>
    <property type="match status" value="1"/>
</dbReference>
<keyword evidence="6" id="KW-0460">Magnesium</keyword>
<dbReference type="GO" id="GO:0006508">
    <property type="term" value="P:proteolysis"/>
    <property type="evidence" value="ECO:0007669"/>
    <property type="project" value="InterPro"/>
</dbReference>
<protein>
    <recommendedName>
        <fullName evidence="16">Endonuclease</fullName>
    </recommendedName>
</protein>
<feature type="region of interest" description="Disordered" evidence="11">
    <location>
        <begin position="140"/>
        <end position="170"/>
    </location>
</feature>
<dbReference type="InterPro" id="IPR041577">
    <property type="entry name" value="RT_RNaseH_2"/>
</dbReference>
<dbReference type="PROSITE" id="PS00141">
    <property type="entry name" value="ASP_PROTEASE"/>
    <property type="match status" value="1"/>
</dbReference>
<dbReference type="SUPFAM" id="SSF53098">
    <property type="entry name" value="Ribonuclease H-like"/>
    <property type="match status" value="1"/>
</dbReference>
<dbReference type="Proteomes" id="UP000683360">
    <property type="component" value="Unassembled WGS sequence"/>
</dbReference>
<keyword evidence="9" id="KW-0695">RNA-directed DNA polymerase</keyword>
<dbReference type="InterPro" id="IPR001584">
    <property type="entry name" value="Integrase_cat-core"/>
</dbReference>
<dbReference type="FunFam" id="1.10.340.70:FF:000001">
    <property type="entry name" value="Retrovirus-related Pol polyprotein from transposon gypsy-like Protein"/>
    <property type="match status" value="1"/>
</dbReference>
<dbReference type="PANTHER" id="PTHR37984">
    <property type="entry name" value="PROTEIN CBG26694"/>
    <property type="match status" value="1"/>
</dbReference>
<feature type="domain" description="Integrase catalytic" evidence="13">
    <location>
        <begin position="1020"/>
        <end position="1179"/>
    </location>
</feature>
<dbReference type="Gene3D" id="3.10.20.370">
    <property type="match status" value="1"/>
</dbReference>
<feature type="region of interest" description="Disordered" evidence="11">
    <location>
        <begin position="199"/>
        <end position="222"/>
    </location>
</feature>
<dbReference type="InterPro" id="IPR001995">
    <property type="entry name" value="Peptidase_A2_cat"/>
</dbReference>
<keyword evidence="1" id="KW-0808">Transferase</keyword>
<evidence type="ECO:0000259" key="13">
    <source>
        <dbReference type="PROSITE" id="PS50994"/>
    </source>
</evidence>
<evidence type="ECO:0000256" key="10">
    <source>
        <dbReference type="ARBA" id="ARBA00023268"/>
    </source>
</evidence>
<gene>
    <name evidence="14" type="ORF">MEDL_12689</name>
</gene>
<dbReference type="SUPFAM" id="SSF56672">
    <property type="entry name" value="DNA/RNA polymerases"/>
    <property type="match status" value="2"/>
</dbReference>
<evidence type="ECO:0000256" key="8">
    <source>
        <dbReference type="ARBA" id="ARBA00022908"/>
    </source>
</evidence>
<dbReference type="Pfam" id="PF13975">
    <property type="entry name" value="gag-asp_proteas"/>
    <property type="match status" value="1"/>
</dbReference>
<evidence type="ECO:0000256" key="6">
    <source>
        <dbReference type="ARBA" id="ARBA00022842"/>
    </source>
</evidence>
<comment type="caution">
    <text evidence="14">The sequence shown here is derived from an EMBL/GenBank/DDBJ whole genome shotgun (WGS) entry which is preliminary data.</text>
</comment>
<dbReference type="Pfam" id="PF00665">
    <property type="entry name" value="rve"/>
    <property type="match status" value="1"/>
</dbReference>
<dbReference type="Gene3D" id="3.10.10.10">
    <property type="entry name" value="HIV Type 1 Reverse Transcriptase, subunit A, domain 1"/>
    <property type="match status" value="1"/>
</dbReference>
<evidence type="ECO:0008006" key="16">
    <source>
        <dbReference type="Google" id="ProtNLM"/>
    </source>
</evidence>
<dbReference type="Pfam" id="PF17921">
    <property type="entry name" value="Integrase_H2C2"/>
    <property type="match status" value="1"/>
</dbReference>
<evidence type="ECO:0000256" key="1">
    <source>
        <dbReference type="ARBA" id="ARBA00022679"/>
    </source>
</evidence>
<dbReference type="CDD" id="cd09274">
    <property type="entry name" value="RNase_HI_RT_Ty3"/>
    <property type="match status" value="1"/>
</dbReference>
<evidence type="ECO:0000313" key="14">
    <source>
        <dbReference type="EMBL" id="CAG2197901.1"/>
    </source>
</evidence>
<dbReference type="GO" id="GO:0003723">
    <property type="term" value="F:RNA binding"/>
    <property type="evidence" value="ECO:0007669"/>
    <property type="project" value="UniProtKB-KW"/>
</dbReference>
<dbReference type="GO" id="GO:0004519">
    <property type="term" value="F:endonuclease activity"/>
    <property type="evidence" value="ECO:0007669"/>
    <property type="project" value="UniProtKB-KW"/>
</dbReference>
<dbReference type="Pfam" id="PF17919">
    <property type="entry name" value="RT_RNaseH_2"/>
    <property type="match status" value="1"/>
</dbReference>